<dbReference type="PANTHER" id="PTHR45913:SF10">
    <property type="entry name" value="DUF4371 DOMAIN-CONTAINING PROTEIN"/>
    <property type="match status" value="1"/>
</dbReference>
<reference evidence="1 2" key="1">
    <citation type="submission" date="2024-05" db="EMBL/GenBank/DDBJ databases">
        <title>Genetic variation in Jamaican populations of the coffee berry borer (Hypothenemus hampei).</title>
        <authorList>
            <person name="Errbii M."/>
            <person name="Myrie A."/>
        </authorList>
    </citation>
    <scope>NUCLEOTIDE SEQUENCE [LARGE SCALE GENOMIC DNA]</scope>
    <source>
        <strain evidence="1">JA-Hopewell-2020-01-JO</strain>
        <tissue evidence="1">Whole body</tissue>
    </source>
</reference>
<evidence type="ECO:0000313" key="1">
    <source>
        <dbReference type="EMBL" id="KAL1493913.1"/>
    </source>
</evidence>
<sequence>MASKKKLRKIGDERREFKSEWTESFAFIANSNGLPTCLIYKEQLANNKKSNVERHFQIKHSQFATTYPIGDLRKKAVKELQESLKKSTTTFYSWLQSANTINIASFLVSQEIAKRGKPFTGVH</sequence>
<evidence type="ECO:0000313" key="2">
    <source>
        <dbReference type="Proteomes" id="UP001566132"/>
    </source>
</evidence>
<dbReference type="EMBL" id="JBDJPC010000007">
    <property type="protein sequence ID" value="KAL1493913.1"/>
    <property type="molecule type" value="Genomic_DNA"/>
</dbReference>
<accession>A0ABD1EJ07</accession>
<name>A0ABD1EJ07_HYPHA</name>
<protein>
    <submittedName>
        <fullName evidence="1">Uncharacterized protein</fullName>
    </submittedName>
</protein>
<proteinExistence type="predicted"/>
<dbReference type="AlphaFoldDB" id="A0ABD1EJ07"/>
<comment type="caution">
    <text evidence="1">The sequence shown here is derived from an EMBL/GenBank/DDBJ whole genome shotgun (WGS) entry which is preliminary data.</text>
</comment>
<gene>
    <name evidence="1" type="ORF">ABEB36_009593</name>
</gene>
<organism evidence="1 2">
    <name type="scientific">Hypothenemus hampei</name>
    <name type="common">Coffee berry borer</name>
    <dbReference type="NCBI Taxonomy" id="57062"/>
    <lineage>
        <taxon>Eukaryota</taxon>
        <taxon>Metazoa</taxon>
        <taxon>Ecdysozoa</taxon>
        <taxon>Arthropoda</taxon>
        <taxon>Hexapoda</taxon>
        <taxon>Insecta</taxon>
        <taxon>Pterygota</taxon>
        <taxon>Neoptera</taxon>
        <taxon>Endopterygota</taxon>
        <taxon>Coleoptera</taxon>
        <taxon>Polyphaga</taxon>
        <taxon>Cucujiformia</taxon>
        <taxon>Curculionidae</taxon>
        <taxon>Scolytinae</taxon>
        <taxon>Hypothenemus</taxon>
    </lineage>
</organism>
<keyword evidence="2" id="KW-1185">Reference proteome</keyword>
<dbReference type="PANTHER" id="PTHR45913">
    <property type="entry name" value="EPM2A-INTERACTING PROTEIN 1"/>
    <property type="match status" value="1"/>
</dbReference>
<dbReference type="Proteomes" id="UP001566132">
    <property type="component" value="Unassembled WGS sequence"/>
</dbReference>